<dbReference type="InterPro" id="IPR036280">
    <property type="entry name" value="Multihaem_cyt_sf"/>
</dbReference>
<protein>
    <submittedName>
        <fullName evidence="2">Uncharacterized protein</fullName>
    </submittedName>
</protein>
<evidence type="ECO:0000256" key="1">
    <source>
        <dbReference type="SAM" id="Coils"/>
    </source>
</evidence>
<gene>
    <name evidence="2" type="ORF">D104_08150</name>
</gene>
<organism evidence="2 3">
    <name type="scientific">Marinomonas profundimaris</name>
    <dbReference type="NCBI Taxonomy" id="1208321"/>
    <lineage>
        <taxon>Bacteria</taxon>
        <taxon>Pseudomonadati</taxon>
        <taxon>Pseudomonadota</taxon>
        <taxon>Gammaproteobacteria</taxon>
        <taxon>Oceanospirillales</taxon>
        <taxon>Oceanospirillaceae</taxon>
        <taxon>Marinomonas</taxon>
    </lineage>
</organism>
<dbReference type="Proteomes" id="UP000018857">
    <property type="component" value="Unassembled WGS sequence"/>
</dbReference>
<proteinExistence type="predicted"/>
<evidence type="ECO:0000313" key="3">
    <source>
        <dbReference type="Proteomes" id="UP000018857"/>
    </source>
</evidence>
<dbReference type="PATRIC" id="fig|1208321.3.peg.1613"/>
<dbReference type="EMBL" id="AYOZ01000012">
    <property type="protein sequence ID" value="ETI60676.1"/>
    <property type="molecule type" value="Genomic_DNA"/>
</dbReference>
<comment type="caution">
    <text evidence="2">The sequence shown here is derived from an EMBL/GenBank/DDBJ whole genome shotgun (WGS) entry which is preliminary data.</text>
</comment>
<keyword evidence="3" id="KW-1185">Reference proteome</keyword>
<dbReference type="SUPFAM" id="SSF48695">
    <property type="entry name" value="Multiheme cytochromes"/>
    <property type="match status" value="1"/>
</dbReference>
<sequence length="133" mass="15416">MRDVIPKYKDISDLLDKGATVEALERIMELREATLELQEENLDLKVKVKKLEEELEEKAKLTYEAPFYWMIDGGKKDGPFCQQCHDSDKKNIRLQNYRDGWWNCATCKNNFGTAEAQSKDRVAISGSSYVSRF</sequence>
<reference evidence="2 3" key="1">
    <citation type="journal article" date="2014" name="Genome Announc.">
        <title>Draft Genome Sequence of Marinomonas sp. Strain D104, a Polycyclic Aromatic Hydrocarbon-Degrading Bacterium from the Deep-Sea Sediment of the Arctic Ocean.</title>
        <authorList>
            <person name="Dong C."/>
            <person name="Bai X."/>
            <person name="Lai Q."/>
            <person name="Xie Y."/>
            <person name="Chen X."/>
            <person name="Shao Z."/>
        </authorList>
    </citation>
    <scope>NUCLEOTIDE SEQUENCE [LARGE SCALE GENOMIC DNA]</scope>
    <source>
        <strain evidence="2 3">D104</strain>
    </source>
</reference>
<name>W1RTV6_9GAMM</name>
<dbReference type="AlphaFoldDB" id="W1RTV6"/>
<keyword evidence="1" id="KW-0175">Coiled coil</keyword>
<dbReference type="STRING" id="1208321.D104_08150"/>
<accession>W1RTV6</accession>
<evidence type="ECO:0000313" key="2">
    <source>
        <dbReference type="EMBL" id="ETI60676.1"/>
    </source>
</evidence>
<feature type="coiled-coil region" evidence="1">
    <location>
        <begin position="21"/>
        <end position="61"/>
    </location>
</feature>